<feature type="transmembrane region" description="Helical" evidence="6">
    <location>
        <begin position="36"/>
        <end position="54"/>
    </location>
</feature>
<dbReference type="InterPro" id="IPR000791">
    <property type="entry name" value="Gpr1/Fun34/SatP-like"/>
</dbReference>
<dbReference type="GO" id="GO:0015123">
    <property type="term" value="F:acetate transmembrane transporter activity"/>
    <property type="evidence" value="ECO:0007669"/>
    <property type="project" value="TreeGrafter"/>
</dbReference>
<dbReference type="STRING" id="351607.Acel_1067"/>
<protein>
    <submittedName>
        <fullName evidence="7">GPR1/FUN34/yaaH family protein</fullName>
    </submittedName>
</protein>
<evidence type="ECO:0000256" key="5">
    <source>
        <dbReference type="ARBA" id="ARBA00023136"/>
    </source>
</evidence>
<dbReference type="KEGG" id="ace:Acel_1067"/>
<dbReference type="eggNOG" id="COG1584">
    <property type="taxonomic scope" value="Bacteria"/>
</dbReference>
<evidence type="ECO:0000256" key="4">
    <source>
        <dbReference type="ARBA" id="ARBA00022989"/>
    </source>
</evidence>
<reference evidence="7 8" key="1">
    <citation type="journal article" date="2009" name="Genome Res.">
        <title>Complete genome of the cellulolytic thermophile Acidothermus cellulolyticus 11B provides insights into its ecophysiological and evolutionary adaptations.</title>
        <authorList>
            <person name="Barabote R.D."/>
            <person name="Xie G."/>
            <person name="Leu D.H."/>
            <person name="Normand P."/>
            <person name="Necsulea A."/>
            <person name="Daubin V."/>
            <person name="Medigue C."/>
            <person name="Adney W.S."/>
            <person name="Xu X.C."/>
            <person name="Lapidus A."/>
            <person name="Parales R.E."/>
            <person name="Detter C."/>
            <person name="Pujic P."/>
            <person name="Bruce D."/>
            <person name="Lavire C."/>
            <person name="Challacombe J.F."/>
            <person name="Brettin T.S."/>
            <person name="Berry A.M."/>
        </authorList>
    </citation>
    <scope>NUCLEOTIDE SEQUENCE [LARGE SCALE GENOMIC DNA]</scope>
    <source>
        <strain evidence="8">ATCC 43068 / DSM 8971 / 11B</strain>
    </source>
</reference>
<evidence type="ECO:0000313" key="8">
    <source>
        <dbReference type="Proteomes" id="UP000008221"/>
    </source>
</evidence>
<dbReference type="Proteomes" id="UP000008221">
    <property type="component" value="Chromosome"/>
</dbReference>
<evidence type="ECO:0000256" key="2">
    <source>
        <dbReference type="ARBA" id="ARBA00005587"/>
    </source>
</evidence>
<gene>
    <name evidence="7" type="ordered locus">Acel_1067</name>
</gene>
<dbReference type="GO" id="GO:0005886">
    <property type="term" value="C:plasma membrane"/>
    <property type="evidence" value="ECO:0007669"/>
    <property type="project" value="TreeGrafter"/>
</dbReference>
<comment type="similarity">
    <text evidence="2">Belongs to the acetate uptake transporter (AceTr) (TC 2.A.96) family.</text>
</comment>
<evidence type="ECO:0000256" key="6">
    <source>
        <dbReference type="SAM" id="Phobius"/>
    </source>
</evidence>
<keyword evidence="4 6" id="KW-1133">Transmembrane helix</keyword>
<evidence type="ECO:0000256" key="1">
    <source>
        <dbReference type="ARBA" id="ARBA00004141"/>
    </source>
</evidence>
<feature type="transmembrane region" description="Helical" evidence="6">
    <location>
        <begin position="97"/>
        <end position="114"/>
    </location>
</feature>
<dbReference type="NCBIfam" id="NF038013">
    <property type="entry name" value="AceTr_1"/>
    <property type="match status" value="1"/>
</dbReference>
<sequence length="206" mass="21694">MPAPADPAPLGLAGFALTTFLLSAKNAGWTHGTDAWLGYAFAYGGLVQLLAGMWEFRNRNVFGATAFSTYGGFWIGLGLYVKLVAPTAQNGSQVSNDLAWILLAFLIFNSYMLLWSLWTNWAVFGVFLTLEVTELVLVIGNFNENSNAVKAGGVIGVITAAVAWYTSAAGVINGMVGRSLLPVGSPPAGNVGRAAPAVTPQPVPQR</sequence>
<keyword evidence="5 6" id="KW-0472">Membrane</keyword>
<dbReference type="Pfam" id="PF01184">
    <property type="entry name" value="Gpr1_Fun34_YaaH"/>
    <property type="match status" value="1"/>
</dbReference>
<comment type="subcellular location">
    <subcellularLocation>
        <location evidence="1">Membrane</location>
        <topology evidence="1">Multi-pass membrane protein</topology>
    </subcellularLocation>
</comment>
<name>A0LTS9_ACIC1</name>
<dbReference type="InParanoid" id="A0LTS9"/>
<dbReference type="PANTHER" id="PTHR31123">
    <property type="entry name" value="ACCUMULATION OF DYADS PROTEIN 2-RELATED"/>
    <property type="match status" value="1"/>
</dbReference>
<keyword evidence="8" id="KW-1185">Reference proteome</keyword>
<evidence type="ECO:0000313" key="7">
    <source>
        <dbReference type="EMBL" id="ABK52839.1"/>
    </source>
</evidence>
<evidence type="ECO:0000256" key="3">
    <source>
        <dbReference type="ARBA" id="ARBA00022692"/>
    </source>
</evidence>
<dbReference type="EMBL" id="CP000481">
    <property type="protein sequence ID" value="ABK52839.1"/>
    <property type="molecule type" value="Genomic_DNA"/>
</dbReference>
<proteinExistence type="inferred from homology"/>
<dbReference type="OrthoDB" id="9787939at2"/>
<feature type="transmembrane region" description="Helical" evidence="6">
    <location>
        <begin position="151"/>
        <end position="172"/>
    </location>
</feature>
<accession>A0LTS9</accession>
<dbReference type="AlphaFoldDB" id="A0LTS9"/>
<feature type="transmembrane region" description="Helical" evidence="6">
    <location>
        <begin position="121"/>
        <end position="139"/>
    </location>
</feature>
<organism evidence="7 8">
    <name type="scientific">Acidothermus cellulolyticus (strain ATCC 43068 / DSM 8971 / 11B)</name>
    <dbReference type="NCBI Taxonomy" id="351607"/>
    <lineage>
        <taxon>Bacteria</taxon>
        <taxon>Bacillati</taxon>
        <taxon>Actinomycetota</taxon>
        <taxon>Actinomycetes</taxon>
        <taxon>Acidothermales</taxon>
        <taxon>Acidothermaceae</taxon>
        <taxon>Acidothermus</taxon>
    </lineage>
</organism>
<dbReference type="HOGENOM" id="CLU_051062_3_0_11"/>
<feature type="transmembrane region" description="Helical" evidence="6">
    <location>
        <begin position="61"/>
        <end position="85"/>
    </location>
</feature>
<dbReference type="PANTHER" id="PTHR31123:SF1">
    <property type="entry name" value="ACCUMULATION OF DYADS PROTEIN 2-RELATED"/>
    <property type="match status" value="1"/>
</dbReference>
<keyword evidence="3 6" id="KW-0812">Transmembrane</keyword>
<dbReference type="InterPro" id="IPR051633">
    <property type="entry name" value="AceTr"/>
</dbReference>